<evidence type="ECO:0000313" key="7">
    <source>
        <dbReference type="Proteomes" id="UP001260188"/>
    </source>
</evidence>
<dbReference type="InterPro" id="IPR047748">
    <property type="entry name" value="AztA-like"/>
</dbReference>
<proteinExistence type="inferred from homology"/>
<dbReference type="PANTHER" id="PTHR42734:SF5">
    <property type="entry name" value="IRON TRANSPORT SYSTEM ATP-BINDING PROTEIN HI_0361-RELATED"/>
    <property type="match status" value="1"/>
</dbReference>
<dbReference type="InterPro" id="IPR027417">
    <property type="entry name" value="P-loop_NTPase"/>
</dbReference>
<evidence type="ECO:0000256" key="4">
    <source>
        <dbReference type="ARBA" id="ARBA00022840"/>
    </source>
</evidence>
<sequence length="252" mass="25981">MKVRTVFICNTESMPSFSPAPVARGPVVALREVTVAFDGHLALRGVDLDLMGGELLAIVGANGSGKSTLIAVAAGLLAPTSGTARRDPGIRVGLVPQTSNDGARLPLTVADLVAMGRWRERGPFLPLRRHDRARVAEAIETVGLTPLARRPLGLLSGGQRQRAHIAQALAQDADLLLLDEPMSGLDAASRDAVASALAAVARTGTAVVAVTHDLAELGEVDAVCRLVDGRVVESSPAAPRGRGHGGAATVRA</sequence>
<keyword evidence="7" id="KW-1185">Reference proteome</keyword>
<name>A0ABU1I462_9MICO</name>
<dbReference type="EMBL" id="JAVIZA010000001">
    <property type="protein sequence ID" value="MDR6168677.1"/>
    <property type="molecule type" value="Genomic_DNA"/>
</dbReference>
<accession>A0ABU1I462</accession>
<dbReference type="SMART" id="SM00382">
    <property type="entry name" value="AAA"/>
    <property type="match status" value="1"/>
</dbReference>
<dbReference type="PROSITE" id="PS50893">
    <property type="entry name" value="ABC_TRANSPORTER_2"/>
    <property type="match status" value="1"/>
</dbReference>
<dbReference type="InterPro" id="IPR003593">
    <property type="entry name" value="AAA+_ATPase"/>
</dbReference>
<evidence type="ECO:0000313" key="6">
    <source>
        <dbReference type="EMBL" id="MDR6168677.1"/>
    </source>
</evidence>
<keyword evidence="3" id="KW-0547">Nucleotide-binding</keyword>
<comment type="caution">
    <text evidence="6">The sequence shown here is derived from an EMBL/GenBank/DDBJ whole genome shotgun (WGS) entry which is preliminary data.</text>
</comment>
<keyword evidence="2" id="KW-0813">Transport</keyword>
<dbReference type="Gene3D" id="3.40.50.300">
    <property type="entry name" value="P-loop containing nucleotide triphosphate hydrolases"/>
    <property type="match status" value="1"/>
</dbReference>
<dbReference type="Pfam" id="PF00005">
    <property type="entry name" value="ABC_tran"/>
    <property type="match status" value="1"/>
</dbReference>
<dbReference type="PANTHER" id="PTHR42734">
    <property type="entry name" value="METAL TRANSPORT SYSTEM ATP-BINDING PROTEIN TM_0124-RELATED"/>
    <property type="match status" value="1"/>
</dbReference>
<evidence type="ECO:0000256" key="2">
    <source>
        <dbReference type="ARBA" id="ARBA00022448"/>
    </source>
</evidence>
<dbReference type="Proteomes" id="UP001260188">
    <property type="component" value="Unassembled WGS sequence"/>
</dbReference>
<gene>
    <name evidence="6" type="ORF">QE367_002881</name>
</gene>
<protein>
    <submittedName>
        <fullName evidence="6">Zinc/manganese transport system ATP-binding protein</fullName>
    </submittedName>
</protein>
<dbReference type="GO" id="GO:0005524">
    <property type="term" value="F:ATP binding"/>
    <property type="evidence" value="ECO:0007669"/>
    <property type="project" value="UniProtKB-KW"/>
</dbReference>
<feature type="domain" description="ABC transporter" evidence="5">
    <location>
        <begin position="28"/>
        <end position="252"/>
    </location>
</feature>
<evidence type="ECO:0000256" key="3">
    <source>
        <dbReference type="ARBA" id="ARBA00022741"/>
    </source>
</evidence>
<dbReference type="NCBIfam" id="NF040873">
    <property type="entry name" value="AztA"/>
    <property type="match status" value="1"/>
</dbReference>
<organism evidence="6 7">
    <name type="scientific">Microbacterium paludicola</name>
    <dbReference type="NCBI Taxonomy" id="300019"/>
    <lineage>
        <taxon>Bacteria</taxon>
        <taxon>Bacillati</taxon>
        <taxon>Actinomycetota</taxon>
        <taxon>Actinomycetes</taxon>
        <taxon>Micrococcales</taxon>
        <taxon>Microbacteriaceae</taxon>
        <taxon>Microbacterium</taxon>
    </lineage>
</organism>
<keyword evidence="4 6" id="KW-0067">ATP-binding</keyword>
<dbReference type="SUPFAM" id="SSF52540">
    <property type="entry name" value="P-loop containing nucleoside triphosphate hydrolases"/>
    <property type="match status" value="1"/>
</dbReference>
<evidence type="ECO:0000259" key="5">
    <source>
        <dbReference type="PROSITE" id="PS50893"/>
    </source>
</evidence>
<reference evidence="6 7" key="1">
    <citation type="submission" date="2023-08" db="EMBL/GenBank/DDBJ databases">
        <title>Functional and genomic diversity of the sorghum phyllosphere microbiome.</title>
        <authorList>
            <person name="Shade A."/>
        </authorList>
    </citation>
    <scope>NUCLEOTIDE SEQUENCE [LARGE SCALE GENOMIC DNA]</scope>
    <source>
        <strain evidence="6 7">SORGH_AS_0919</strain>
    </source>
</reference>
<comment type="similarity">
    <text evidence="1">Belongs to the ABC transporter superfamily.</text>
</comment>
<dbReference type="InterPro" id="IPR003439">
    <property type="entry name" value="ABC_transporter-like_ATP-bd"/>
</dbReference>
<dbReference type="InterPro" id="IPR050153">
    <property type="entry name" value="Metal_Ion_Import_ABC"/>
</dbReference>
<evidence type="ECO:0000256" key="1">
    <source>
        <dbReference type="ARBA" id="ARBA00005417"/>
    </source>
</evidence>